<feature type="chain" id="PRO_5040341903" description="AMP-dependent synthetase/ligase domain-containing protein" evidence="1">
    <location>
        <begin position="20"/>
        <end position="226"/>
    </location>
</feature>
<keyword evidence="1" id="KW-0732">Signal</keyword>
<dbReference type="InterPro" id="IPR042099">
    <property type="entry name" value="ANL_N_sf"/>
</dbReference>
<dbReference type="PANTHER" id="PTHR43201:SF3">
    <property type="entry name" value="ENZYME, PUTATIVE (JCVI)-RELATED"/>
    <property type="match status" value="1"/>
</dbReference>
<dbReference type="Gene3D" id="3.40.50.12780">
    <property type="entry name" value="N-terminal domain of ligase-like"/>
    <property type="match status" value="1"/>
</dbReference>
<dbReference type="InterPro" id="IPR000873">
    <property type="entry name" value="AMP-dep_synth/lig_dom"/>
</dbReference>
<keyword evidence="4" id="KW-1185">Reference proteome</keyword>
<sequence length="226" mass="25355">MLSCVPLFHLFGFFGLSSAAFVGASAVFLERLPPSQKEIDFALRHNKCTVMAAPPIILEQMISYLQEHNDFSAVQRLKFILFGGAPLKREAGEWFQAHNVNVRNAYGSTEMNVTMCADLNPKSKNWNSLRPIWNFTSEPYIVLENTDDGLKHLYLTSNSPAIALGVSNRPDGGFDSNDLFKEDPEAPGYYIYMDKPCTYGSSHSPKSYGQTSCRLGSWLSMYFCSY</sequence>
<dbReference type="SUPFAM" id="SSF56801">
    <property type="entry name" value="Acetyl-CoA synthetase-like"/>
    <property type="match status" value="1"/>
</dbReference>
<dbReference type="EMBL" id="JAANQT010005585">
    <property type="protein sequence ID" value="KAG1294105.1"/>
    <property type="molecule type" value="Genomic_DNA"/>
</dbReference>
<dbReference type="Proteomes" id="UP000716291">
    <property type="component" value="Unassembled WGS sequence"/>
</dbReference>
<proteinExistence type="predicted"/>
<dbReference type="AlphaFoldDB" id="A0A9P6WVH6"/>
<protein>
    <recommendedName>
        <fullName evidence="2">AMP-dependent synthetase/ligase domain-containing protein</fullName>
    </recommendedName>
</protein>
<gene>
    <name evidence="3" type="ORF">G6F64_013470</name>
</gene>
<evidence type="ECO:0000313" key="4">
    <source>
        <dbReference type="Proteomes" id="UP000716291"/>
    </source>
</evidence>
<dbReference type="PANTHER" id="PTHR43201">
    <property type="entry name" value="ACYL-COA SYNTHETASE"/>
    <property type="match status" value="1"/>
</dbReference>
<organism evidence="3 4">
    <name type="scientific">Rhizopus oryzae</name>
    <name type="common">Mucormycosis agent</name>
    <name type="synonym">Rhizopus arrhizus var. delemar</name>
    <dbReference type="NCBI Taxonomy" id="64495"/>
    <lineage>
        <taxon>Eukaryota</taxon>
        <taxon>Fungi</taxon>
        <taxon>Fungi incertae sedis</taxon>
        <taxon>Mucoromycota</taxon>
        <taxon>Mucoromycotina</taxon>
        <taxon>Mucoromycetes</taxon>
        <taxon>Mucorales</taxon>
        <taxon>Mucorineae</taxon>
        <taxon>Rhizopodaceae</taxon>
        <taxon>Rhizopus</taxon>
    </lineage>
</organism>
<feature type="domain" description="AMP-dependent synthetase/ligase" evidence="2">
    <location>
        <begin position="1"/>
        <end position="123"/>
    </location>
</feature>
<feature type="signal peptide" evidence="1">
    <location>
        <begin position="1"/>
        <end position="19"/>
    </location>
</feature>
<evidence type="ECO:0000313" key="3">
    <source>
        <dbReference type="EMBL" id="KAG1294105.1"/>
    </source>
</evidence>
<dbReference type="GO" id="GO:0006631">
    <property type="term" value="P:fatty acid metabolic process"/>
    <property type="evidence" value="ECO:0007669"/>
    <property type="project" value="TreeGrafter"/>
</dbReference>
<accession>A0A9P6WVH6</accession>
<evidence type="ECO:0000256" key="1">
    <source>
        <dbReference type="SAM" id="SignalP"/>
    </source>
</evidence>
<dbReference type="Pfam" id="PF00501">
    <property type="entry name" value="AMP-binding"/>
    <property type="match status" value="1"/>
</dbReference>
<reference evidence="3" key="1">
    <citation type="journal article" date="2020" name="Microb. Genom.">
        <title>Genetic diversity of clinical and environmental Mucorales isolates obtained from an investigation of mucormycosis cases among solid organ transplant recipients.</title>
        <authorList>
            <person name="Nguyen M.H."/>
            <person name="Kaul D."/>
            <person name="Muto C."/>
            <person name="Cheng S.J."/>
            <person name="Richter R.A."/>
            <person name="Bruno V.M."/>
            <person name="Liu G."/>
            <person name="Beyhan S."/>
            <person name="Sundermann A.J."/>
            <person name="Mounaud S."/>
            <person name="Pasculle A.W."/>
            <person name="Nierman W.C."/>
            <person name="Driscoll E."/>
            <person name="Cumbie R."/>
            <person name="Clancy C.J."/>
            <person name="Dupont C.L."/>
        </authorList>
    </citation>
    <scope>NUCLEOTIDE SEQUENCE</scope>
    <source>
        <strain evidence="3">GL11</strain>
    </source>
</reference>
<evidence type="ECO:0000259" key="2">
    <source>
        <dbReference type="Pfam" id="PF00501"/>
    </source>
</evidence>
<comment type="caution">
    <text evidence="3">The sequence shown here is derived from an EMBL/GenBank/DDBJ whole genome shotgun (WGS) entry which is preliminary data.</text>
</comment>
<dbReference type="GO" id="GO:0031956">
    <property type="term" value="F:medium-chain fatty acid-CoA ligase activity"/>
    <property type="evidence" value="ECO:0007669"/>
    <property type="project" value="TreeGrafter"/>
</dbReference>
<name>A0A9P6WVH6_RHIOR</name>